<dbReference type="PROSITE" id="PS51007">
    <property type="entry name" value="CYTC"/>
    <property type="match status" value="1"/>
</dbReference>
<keyword evidence="3 4" id="KW-0408">Iron</keyword>
<dbReference type="GO" id="GO:0046872">
    <property type="term" value="F:metal ion binding"/>
    <property type="evidence" value="ECO:0007669"/>
    <property type="project" value="UniProtKB-KW"/>
</dbReference>
<dbReference type="GO" id="GO:0020037">
    <property type="term" value="F:heme binding"/>
    <property type="evidence" value="ECO:0007669"/>
    <property type="project" value="InterPro"/>
</dbReference>
<keyword evidence="5" id="KW-0175">Coiled coil</keyword>
<dbReference type="Proteomes" id="UP000317318">
    <property type="component" value="Chromosome"/>
</dbReference>
<dbReference type="PANTHER" id="PTHR35889">
    <property type="entry name" value="CYCLOINULO-OLIGOSACCHARIDE FRUCTANOTRANSFERASE-RELATED"/>
    <property type="match status" value="1"/>
</dbReference>
<dbReference type="KEGG" id="svp:Pan189_22570"/>
<protein>
    <submittedName>
        <fullName evidence="7">Planctomycete cytochrome C</fullName>
    </submittedName>
</protein>
<dbReference type="Pfam" id="PF07583">
    <property type="entry name" value="PSCyt2"/>
    <property type="match status" value="1"/>
</dbReference>
<dbReference type="InterPro" id="IPR009056">
    <property type="entry name" value="Cyt_c-like_dom"/>
</dbReference>
<keyword evidence="1 4" id="KW-0349">Heme</keyword>
<dbReference type="InterPro" id="IPR011429">
    <property type="entry name" value="Cyt_c_Planctomycete-type"/>
</dbReference>
<evidence type="ECO:0000256" key="4">
    <source>
        <dbReference type="PROSITE-ProRule" id="PRU00433"/>
    </source>
</evidence>
<proteinExistence type="predicted"/>
<evidence type="ECO:0000256" key="2">
    <source>
        <dbReference type="ARBA" id="ARBA00022723"/>
    </source>
</evidence>
<evidence type="ECO:0000313" key="8">
    <source>
        <dbReference type="Proteomes" id="UP000317318"/>
    </source>
</evidence>
<name>A0A517R1Z9_9PLAN</name>
<evidence type="ECO:0000259" key="6">
    <source>
        <dbReference type="PROSITE" id="PS51007"/>
    </source>
</evidence>
<feature type="domain" description="Cytochrome c" evidence="6">
    <location>
        <begin position="12"/>
        <end position="112"/>
    </location>
</feature>
<dbReference type="InterPro" id="IPR022655">
    <property type="entry name" value="DUF1553"/>
</dbReference>
<dbReference type="InterPro" id="IPR036909">
    <property type="entry name" value="Cyt_c-like_dom_sf"/>
</dbReference>
<dbReference type="Pfam" id="PF07587">
    <property type="entry name" value="PSD1"/>
    <property type="match status" value="1"/>
</dbReference>
<evidence type="ECO:0000313" key="7">
    <source>
        <dbReference type="EMBL" id="QDT37874.1"/>
    </source>
</evidence>
<dbReference type="AlphaFoldDB" id="A0A517R1Z9"/>
<gene>
    <name evidence="7" type="ORF">Pan189_22570</name>
</gene>
<reference evidence="7 8" key="1">
    <citation type="submission" date="2019-02" db="EMBL/GenBank/DDBJ databases">
        <title>Deep-cultivation of Planctomycetes and their phenomic and genomic characterization uncovers novel biology.</title>
        <authorList>
            <person name="Wiegand S."/>
            <person name="Jogler M."/>
            <person name="Boedeker C."/>
            <person name="Pinto D."/>
            <person name="Vollmers J."/>
            <person name="Rivas-Marin E."/>
            <person name="Kohn T."/>
            <person name="Peeters S.H."/>
            <person name="Heuer A."/>
            <person name="Rast P."/>
            <person name="Oberbeckmann S."/>
            <person name="Bunk B."/>
            <person name="Jeske O."/>
            <person name="Meyerdierks A."/>
            <person name="Storesund J.E."/>
            <person name="Kallscheuer N."/>
            <person name="Luecker S."/>
            <person name="Lage O.M."/>
            <person name="Pohl T."/>
            <person name="Merkel B.J."/>
            <person name="Hornburger P."/>
            <person name="Mueller R.-W."/>
            <person name="Bruemmer F."/>
            <person name="Labrenz M."/>
            <person name="Spormann A.M."/>
            <person name="Op den Camp H."/>
            <person name="Overmann J."/>
            <person name="Amann R."/>
            <person name="Jetten M.S.M."/>
            <person name="Mascher T."/>
            <person name="Medema M.H."/>
            <person name="Devos D.P."/>
            <person name="Kaster A.-K."/>
            <person name="Ovreas L."/>
            <person name="Rohde M."/>
            <person name="Galperin M.Y."/>
            <person name="Jogler C."/>
        </authorList>
    </citation>
    <scope>NUCLEOTIDE SEQUENCE [LARGE SCALE GENOMIC DNA]</scope>
    <source>
        <strain evidence="7 8">Pan189</strain>
    </source>
</reference>
<dbReference type="EMBL" id="CP036268">
    <property type="protein sequence ID" value="QDT37874.1"/>
    <property type="molecule type" value="Genomic_DNA"/>
</dbReference>
<dbReference type="InterPro" id="IPR011444">
    <property type="entry name" value="DUF1549"/>
</dbReference>
<keyword evidence="2 4" id="KW-0479">Metal-binding</keyword>
<dbReference type="GO" id="GO:0009055">
    <property type="term" value="F:electron transfer activity"/>
    <property type="evidence" value="ECO:0007669"/>
    <property type="project" value="InterPro"/>
</dbReference>
<evidence type="ECO:0000256" key="1">
    <source>
        <dbReference type="ARBA" id="ARBA00022617"/>
    </source>
</evidence>
<feature type="coiled-coil region" evidence="5">
    <location>
        <begin position="440"/>
        <end position="467"/>
    </location>
</feature>
<dbReference type="PANTHER" id="PTHR35889:SF3">
    <property type="entry name" value="F-BOX DOMAIN-CONTAINING PROTEIN"/>
    <property type="match status" value="1"/>
</dbReference>
<dbReference type="Pfam" id="PF07635">
    <property type="entry name" value="PSCyt1"/>
    <property type="match status" value="1"/>
</dbReference>
<sequence length="810" mass="90599">MLVVGAASVGSAEITRQQEVFFEREVRPILIKRCYECHSEDADFAYGNLFLDSREGWMEGGDHGPAIAPGQPKKSLLIDAVRYERENFEMPPEGKLPEKEIAALVKWVRMGAPDPRTGKVREVAEADPNAGLDHWALQPLRNFGLPSVSDTDWTRSSIDQFILSRLEQEGVEPAQDADGLQWLRRVSFDLTGLPPAERMVQEIIANDSPETREQLVDEMLSSEAFGERWGRHWLDVARYSDSNGSSHNVPFYNGWRYRNWVIDAVNADMSVDRFLKAQIAGDLMEAGNREDRDANVIATGYLMFGPKVLGLFDKEELTMDTIDEQIDTIGKSMLGLTLGCARCHDHKFDPVPTADYYALAGILRSTVTLDGRWDNPKADESDWSRRAVGDATDDEVQQFLAKHKFKLRDLRGDVARSRGQLDDLAIELRGAIRSGDDAYAAEVQGKIEKEQAKLDKLLTEMEPLEQQEPLMAMAVRDVSEPANEAIRIRGEPHSLGDEVPRGFLSAASWEGQPTVDASASGRLELAEWIASPNNPLTARVYVNRVWHLLTGAGIVRTVDNFGIRGEEPSHPELLDHLATGFIEHEWSLKWLVREIVLSRTYGMDTAHNEHGYAVDPENRLLWKMNRRRLGPESLRDGMLKIAGLLERGRVNQVVSEYPPNSLGGGSQPVEISDDNRRSIYIPLIRNSLPEFFEIFDFADPQVTTPQRPVTAVAPQALFLLNSPFMFKASEGTAQRLLASLDQPSDEQLIRQAFFEIVSRLPTPEETAVAASFLKVETSGGAAAEETDGRLSRLTLLCQAIFASTQFQYLD</sequence>
<organism evidence="7 8">
    <name type="scientific">Stratiformator vulcanicus</name>
    <dbReference type="NCBI Taxonomy" id="2527980"/>
    <lineage>
        <taxon>Bacteria</taxon>
        <taxon>Pseudomonadati</taxon>
        <taxon>Planctomycetota</taxon>
        <taxon>Planctomycetia</taxon>
        <taxon>Planctomycetales</taxon>
        <taxon>Planctomycetaceae</taxon>
        <taxon>Stratiformator</taxon>
    </lineage>
</organism>
<evidence type="ECO:0000256" key="5">
    <source>
        <dbReference type="SAM" id="Coils"/>
    </source>
</evidence>
<evidence type="ECO:0000256" key="3">
    <source>
        <dbReference type="ARBA" id="ARBA00023004"/>
    </source>
</evidence>
<dbReference type="SUPFAM" id="SSF46626">
    <property type="entry name" value="Cytochrome c"/>
    <property type="match status" value="1"/>
</dbReference>
<accession>A0A517R1Z9</accession>
<keyword evidence="8" id="KW-1185">Reference proteome</keyword>